<evidence type="ECO:0000313" key="3">
    <source>
        <dbReference type="Proteomes" id="UP000499080"/>
    </source>
</evidence>
<sequence>MNTHFNPMDFPMEDFENSNSAAPQSVCQSERFLSVKYTLSENAAHDISLNASGIMRESGNLVEFIKQTGSSKLTHGNEQITLTR</sequence>
<dbReference type="AlphaFoldDB" id="A0A4Y2NKR8"/>
<organism evidence="2 3">
    <name type="scientific">Araneus ventricosus</name>
    <name type="common">Orbweaver spider</name>
    <name type="synonym">Epeira ventricosa</name>
    <dbReference type="NCBI Taxonomy" id="182803"/>
    <lineage>
        <taxon>Eukaryota</taxon>
        <taxon>Metazoa</taxon>
        <taxon>Ecdysozoa</taxon>
        <taxon>Arthropoda</taxon>
        <taxon>Chelicerata</taxon>
        <taxon>Arachnida</taxon>
        <taxon>Araneae</taxon>
        <taxon>Araneomorphae</taxon>
        <taxon>Entelegynae</taxon>
        <taxon>Araneoidea</taxon>
        <taxon>Araneidae</taxon>
        <taxon>Araneus</taxon>
    </lineage>
</organism>
<accession>A0A4Y2NKR8</accession>
<name>A0A4Y2NKR8_ARAVE</name>
<feature type="region of interest" description="Disordered" evidence="1">
    <location>
        <begin position="1"/>
        <end position="21"/>
    </location>
</feature>
<dbReference type="EMBL" id="BGPR01009348">
    <property type="protein sequence ID" value="GBN39433.1"/>
    <property type="molecule type" value="Genomic_DNA"/>
</dbReference>
<proteinExistence type="predicted"/>
<gene>
    <name evidence="2" type="ORF">AVEN_175489_1</name>
</gene>
<evidence type="ECO:0000256" key="1">
    <source>
        <dbReference type="SAM" id="MobiDB-lite"/>
    </source>
</evidence>
<dbReference type="Proteomes" id="UP000499080">
    <property type="component" value="Unassembled WGS sequence"/>
</dbReference>
<protein>
    <submittedName>
        <fullName evidence="2">Uncharacterized protein</fullName>
    </submittedName>
</protein>
<comment type="caution">
    <text evidence="2">The sequence shown here is derived from an EMBL/GenBank/DDBJ whole genome shotgun (WGS) entry which is preliminary data.</text>
</comment>
<reference evidence="2 3" key="1">
    <citation type="journal article" date="2019" name="Sci. Rep.">
        <title>Orb-weaving spider Araneus ventricosus genome elucidates the spidroin gene catalogue.</title>
        <authorList>
            <person name="Kono N."/>
            <person name="Nakamura H."/>
            <person name="Ohtoshi R."/>
            <person name="Moran D.A.P."/>
            <person name="Shinohara A."/>
            <person name="Yoshida Y."/>
            <person name="Fujiwara M."/>
            <person name="Mori M."/>
            <person name="Tomita M."/>
            <person name="Arakawa K."/>
        </authorList>
    </citation>
    <scope>NUCLEOTIDE SEQUENCE [LARGE SCALE GENOMIC DNA]</scope>
</reference>
<keyword evidence="3" id="KW-1185">Reference proteome</keyword>
<evidence type="ECO:0000313" key="2">
    <source>
        <dbReference type="EMBL" id="GBN39433.1"/>
    </source>
</evidence>